<keyword evidence="3" id="KW-1185">Reference proteome</keyword>
<keyword evidence="1" id="KW-0732">Signal</keyword>
<feature type="signal peptide" evidence="1">
    <location>
        <begin position="1"/>
        <end position="22"/>
    </location>
</feature>
<gene>
    <name evidence="2" type="ORF">B9G39_12955</name>
</gene>
<evidence type="ECO:0000313" key="3">
    <source>
        <dbReference type="Proteomes" id="UP000257039"/>
    </source>
</evidence>
<evidence type="ECO:0000313" key="2">
    <source>
        <dbReference type="EMBL" id="RDH44281.1"/>
    </source>
</evidence>
<sequence>MSYTKLLSGLAVGLSVSINVFAVQDLTPKPINLYGGFTLDRNGSFTSYANLSCTSALEVNVLEKTSSPNLVYLSRNPDKDCKLIPYKQEFTINLKELLIYDGKSTNGLDKKFIITNPIILDINTINNLEKPKKLEKTEAGYNYTVTELGTKKVKVHGNNKKGKYYVSDIIEIEIGSEKIKAERYRYKNYCEIEYLNPATDFYEDDKCYVYLDN</sequence>
<protein>
    <submittedName>
        <fullName evidence="2">Uncharacterized protein</fullName>
    </submittedName>
</protein>
<comment type="caution">
    <text evidence="2">The sequence shown here is derived from an EMBL/GenBank/DDBJ whole genome shotgun (WGS) entry which is preliminary data.</text>
</comment>
<proteinExistence type="predicted"/>
<name>A0A4V1INM8_9GAMM</name>
<organism evidence="2 3">
    <name type="scientific">Zooshikella ganghwensis</name>
    <dbReference type="NCBI Taxonomy" id="202772"/>
    <lineage>
        <taxon>Bacteria</taxon>
        <taxon>Pseudomonadati</taxon>
        <taxon>Pseudomonadota</taxon>
        <taxon>Gammaproteobacteria</taxon>
        <taxon>Oceanospirillales</taxon>
        <taxon>Zooshikellaceae</taxon>
        <taxon>Zooshikella</taxon>
    </lineage>
</organism>
<dbReference type="Proteomes" id="UP000257039">
    <property type="component" value="Unassembled WGS sequence"/>
</dbReference>
<reference evidence="2 3" key="1">
    <citation type="submission" date="2017-04" db="EMBL/GenBank/DDBJ databases">
        <title>Draft genome sequence of Zooshikella ganghwensis VG4 isolated from Red Sea sediments.</title>
        <authorList>
            <person name="Rehman Z."/>
            <person name="Alam I."/>
            <person name="Kamau A."/>
            <person name="Bajic V."/>
            <person name="Leiknes T."/>
        </authorList>
    </citation>
    <scope>NUCLEOTIDE SEQUENCE [LARGE SCALE GENOMIC DNA]</scope>
    <source>
        <strain evidence="2 3">VG4</strain>
    </source>
</reference>
<accession>A0A4V1INM8</accession>
<dbReference type="EMBL" id="NDXW01000001">
    <property type="protein sequence ID" value="RDH44281.1"/>
    <property type="molecule type" value="Genomic_DNA"/>
</dbReference>
<evidence type="ECO:0000256" key="1">
    <source>
        <dbReference type="SAM" id="SignalP"/>
    </source>
</evidence>
<dbReference type="AlphaFoldDB" id="A0A4V1INM8"/>
<feature type="chain" id="PRO_5020463412" evidence="1">
    <location>
        <begin position="23"/>
        <end position="213"/>
    </location>
</feature>
<dbReference type="RefSeq" id="WP_094787470.1">
    <property type="nucleotide sequence ID" value="NZ_NDXW01000001.1"/>
</dbReference>